<reference evidence="8 9" key="1">
    <citation type="submission" date="2020-07" db="EMBL/GenBank/DDBJ databases">
        <authorList>
            <person name="Zhuang K."/>
            <person name="Ran Y."/>
        </authorList>
    </citation>
    <scope>NUCLEOTIDE SEQUENCE [LARGE SCALE GENOMIC DNA]</scope>
    <source>
        <strain evidence="8 9">WCH-YHL-001</strain>
    </source>
</reference>
<evidence type="ECO:0000256" key="3">
    <source>
        <dbReference type="ARBA" id="ARBA00022692"/>
    </source>
</evidence>
<dbReference type="KEGG" id="nhu:H0264_25780"/>
<keyword evidence="4 6" id="KW-1133">Transmembrane helix</keyword>
<sequence>MAGGKAIWVLLILAFPLLGPATWFISGRNSTLMAPPAHC</sequence>
<feature type="transmembrane region" description="Helical" evidence="6">
    <location>
        <begin position="6"/>
        <end position="25"/>
    </location>
</feature>
<evidence type="ECO:0000256" key="6">
    <source>
        <dbReference type="SAM" id="Phobius"/>
    </source>
</evidence>
<evidence type="ECO:0000259" key="7">
    <source>
        <dbReference type="Pfam" id="PF13396"/>
    </source>
</evidence>
<dbReference type="Pfam" id="PF13396">
    <property type="entry name" value="PLDc_N"/>
    <property type="match status" value="1"/>
</dbReference>
<keyword evidence="2" id="KW-1003">Cell membrane</keyword>
<protein>
    <submittedName>
        <fullName evidence="8">PLDc_N domain-containing protein</fullName>
    </submittedName>
</protein>
<dbReference type="EMBL" id="CP059399">
    <property type="protein sequence ID" value="QLY28726.1"/>
    <property type="molecule type" value="Genomic_DNA"/>
</dbReference>
<organism evidence="8 9">
    <name type="scientific">Nocardia huaxiensis</name>
    <dbReference type="NCBI Taxonomy" id="2755382"/>
    <lineage>
        <taxon>Bacteria</taxon>
        <taxon>Bacillati</taxon>
        <taxon>Actinomycetota</taxon>
        <taxon>Actinomycetes</taxon>
        <taxon>Mycobacteriales</taxon>
        <taxon>Nocardiaceae</taxon>
        <taxon>Nocardia</taxon>
    </lineage>
</organism>
<dbReference type="InterPro" id="IPR027379">
    <property type="entry name" value="CLS_N"/>
</dbReference>
<gene>
    <name evidence="8" type="ORF">H0264_25780</name>
</gene>
<accession>A0A7D6YZS3</accession>
<dbReference type="AlphaFoldDB" id="A0A7D6YZS3"/>
<dbReference type="Proteomes" id="UP000515512">
    <property type="component" value="Chromosome"/>
</dbReference>
<dbReference type="GO" id="GO:0005886">
    <property type="term" value="C:plasma membrane"/>
    <property type="evidence" value="ECO:0007669"/>
    <property type="project" value="UniProtKB-SubCell"/>
</dbReference>
<evidence type="ECO:0000256" key="2">
    <source>
        <dbReference type="ARBA" id="ARBA00022475"/>
    </source>
</evidence>
<name>A0A7D6YZS3_9NOCA</name>
<feature type="domain" description="Cardiolipin synthase N-terminal" evidence="7">
    <location>
        <begin position="3"/>
        <end position="28"/>
    </location>
</feature>
<evidence type="ECO:0000256" key="4">
    <source>
        <dbReference type="ARBA" id="ARBA00022989"/>
    </source>
</evidence>
<comment type="subcellular location">
    <subcellularLocation>
        <location evidence="1">Cell membrane</location>
        <topology evidence="1">Multi-pass membrane protein</topology>
    </subcellularLocation>
</comment>
<proteinExistence type="predicted"/>
<evidence type="ECO:0000256" key="5">
    <source>
        <dbReference type="ARBA" id="ARBA00023136"/>
    </source>
</evidence>
<keyword evidence="3 6" id="KW-0812">Transmembrane</keyword>
<keyword evidence="9" id="KW-1185">Reference proteome</keyword>
<evidence type="ECO:0000313" key="8">
    <source>
        <dbReference type="EMBL" id="QLY28726.1"/>
    </source>
</evidence>
<evidence type="ECO:0000256" key="1">
    <source>
        <dbReference type="ARBA" id="ARBA00004651"/>
    </source>
</evidence>
<evidence type="ECO:0000313" key="9">
    <source>
        <dbReference type="Proteomes" id="UP000515512"/>
    </source>
</evidence>
<dbReference type="RefSeq" id="WP_181579932.1">
    <property type="nucleotide sequence ID" value="NZ_CP059399.1"/>
</dbReference>
<keyword evidence="5 6" id="KW-0472">Membrane</keyword>